<dbReference type="InterPro" id="IPR045304">
    <property type="entry name" value="LbH_SAT"/>
</dbReference>
<dbReference type="InterPro" id="IPR001451">
    <property type="entry name" value="Hexapep"/>
</dbReference>
<keyword evidence="2 5" id="KW-0808">Transferase</keyword>
<dbReference type="AlphaFoldDB" id="A0A926S1I4"/>
<protein>
    <recommendedName>
        <fullName evidence="5">Serine acetyltransferase</fullName>
        <ecNumber evidence="5">2.3.1.30</ecNumber>
    </recommendedName>
</protein>
<dbReference type="EC" id="2.3.1.30" evidence="5"/>
<name>A0A926S1I4_9SPHI</name>
<dbReference type="InterPro" id="IPR005881">
    <property type="entry name" value="Ser_O-AcTrfase"/>
</dbReference>
<dbReference type="SUPFAM" id="SSF51161">
    <property type="entry name" value="Trimeric LpxA-like enzymes"/>
    <property type="match status" value="1"/>
</dbReference>
<proteinExistence type="inferred from homology"/>
<dbReference type="Gene3D" id="2.160.10.10">
    <property type="entry name" value="Hexapeptide repeat proteins"/>
    <property type="match status" value="1"/>
</dbReference>
<dbReference type="Pfam" id="PF00132">
    <property type="entry name" value="Hexapep"/>
    <property type="match status" value="1"/>
</dbReference>
<dbReference type="PROSITE" id="PS00101">
    <property type="entry name" value="HEXAPEP_TRANSFERASES"/>
    <property type="match status" value="1"/>
</dbReference>
<keyword evidence="6" id="KW-1133">Transmembrane helix</keyword>
<comment type="caution">
    <text evidence="7">The sequence shown here is derived from an EMBL/GenBank/DDBJ whole genome shotgun (WGS) entry which is preliminary data.</text>
</comment>
<dbReference type="CDD" id="cd03354">
    <property type="entry name" value="LbH_SAT"/>
    <property type="match status" value="1"/>
</dbReference>
<organism evidence="7 8">
    <name type="scientific">Mucilaginibacter glaciei</name>
    <dbReference type="NCBI Taxonomy" id="2772109"/>
    <lineage>
        <taxon>Bacteria</taxon>
        <taxon>Pseudomonadati</taxon>
        <taxon>Bacteroidota</taxon>
        <taxon>Sphingobacteriia</taxon>
        <taxon>Sphingobacteriales</taxon>
        <taxon>Sphingobacteriaceae</taxon>
        <taxon>Mucilaginibacter</taxon>
    </lineage>
</organism>
<dbReference type="EMBL" id="JACWMX010000005">
    <property type="protein sequence ID" value="MBD1394075.1"/>
    <property type="molecule type" value="Genomic_DNA"/>
</dbReference>
<dbReference type="PIRSF" id="PIRSF000441">
    <property type="entry name" value="CysE"/>
    <property type="match status" value="1"/>
</dbReference>
<evidence type="ECO:0000313" key="7">
    <source>
        <dbReference type="EMBL" id="MBD1394075.1"/>
    </source>
</evidence>
<dbReference type="Proteomes" id="UP000619078">
    <property type="component" value="Unassembled WGS sequence"/>
</dbReference>
<evidence type="ECO:0000256" key="3">
    <source>
        <dbReference type="ARBA" id="ARBA00022737"/>
    </source>
</evidence>
<evidence type="ECO:0000313" key="8">
    <source>
        <dbReference type="Proteomes" id="UP000619078"/>
    </source>
</evidence>
<dbReference type="GO" id="GO:0009001">
    <property type="term" value="F:serine O-acetyltransferase activity"/>
    <property type="evidence" value="ECO:0007669"/>
    <property type="project" value="UniProtKB-EC"/>
</dbReference>
<accession>A0A926S1I4</accession>
<dbReference type="InterPro" id="IPR011004">
    <property type="entry name" value="Trimer_LpxA-like_sf"/>
</dbReference>
<keyword evidence="3" id="KW-0677">Repeat</keyword>
<dbReference type="InterPro" id="IPR018357">
    <property type="entry name" value="Hexapep_transf_CS"/>
</dbReference>
<keyword evidence="6" id="KW-0472">Membrane</keyword>
<evidence type="ECO:0000256" key="4">
    <source>
        <dbReference type="ARBA" id="ARBA00023315"/>
    </source>
</evidence>
<gene>
    <name evidence="7" type="ORF">IDJ76_13280</name>
</gene>
<keyword evidence="8" id="KW-1185">Reference proteome</keyword>
<dbReference type="Pfam" id="PF14602">
    <property type="entry name" value="Hexapep_2"/>
    <property type="match status" value="1"/>
</dbReference>
<evidence type="ECO:0000256" key="6">
    <source>
        <dbReference type="SAM" id="Phobius"/>
    </source>
</evidence>
<comment type="similarity">
    <text evidence="1 5">Belongs to the transferase hexapeptide repeat family.</text>
</comment>
<feature type="transmembrane region" description="Helical" evidence="6">
    <location>
        <begin position="36"/>
        <end position="54"/>
    </location>
</feature>
<dbReference type="GO" id="GO:0005737">
    <property type="term" value="C:cytoplasm"/>
    <property type="evidence" value="ECO:0007669"/>
    <property type="project" value="InterPro"/>
</dbReference>
<evidence type="ECO:0000256" key="1">
    <source>
        <dbReference type="ARBA" id="ARBA00007274"/>
    </source>
</evidence>
<reference evidence="7" key="1">
    <citation type="submission" date="2020-09" db="EMBL/GenBank/DDBJ databases">
        <title>Novel species of Mucilaginibacter isolated from a glacier on the Tibetan Plateau.</title>
        <authorList>
            <person name="Liu Q."/>
            <person name="Xin Y.-H."/>
        </authorList>
    </citation>
    <scope>NUCLEOTIDE SEQUENCE</scope>
    <source>
        <strain evidence="7">ZB1P21</strain>
    </source>
</reference>
<sequence length="177" mass="19472">MNFFAYIFQDWKANSGNVKARLILVMFRLVNAINKYMLLKVLFFWYLIIYRFFVEWVLGVELPRKLTVGKNLVFYHGQGLVVNFKTVIGDNCTLRNGVTIGHKKLADGSLSACPVIGNQVDIGANVCIIGDITIGDNVTIGAGAVVVKSIPANSVAVGNPARVLENKVEAVTRIENI</sequence>
<dbReference type="GO" id="GO:0006535">
    <property type="term" value="P:cysteine biosynthetic process from serine"/>
    <property type="evidence" value="ECO:0007669"/>
    <property type="project" value="InterPro"/>
</dbReference>
<comment type="catalytic activity">
    <reaction evidence="5">
        <text>L-serine + acetyl-CoA = O-acetyl-L-serine + CoA</text>
        <dbReference type="Rhea" id="RHEA:24560"/>
        <dbReference type="ChEBI" id="CHEBI:33384"/>
        <dbReference type="ChEBI" id="CHEBI:57287"/>
        <dbReference type="ChEBI" id="CHEBI:57288"/>
        <dbReference type="ChEBI" id="CHEBI:58340"/>
        <dbReference type="EC" id="2.3.1.30"/>
    </reaction>
</comment>
<keyword evidence="4 5" id="KW-0012">Acyltransferase</keyword>
<evidence type="ECO:0000256" key="5">
    <source>
        <dbReference type="PIRNR" id="PIRNR000441"/>
    </source>
</evidence>
<dbReference type="PANTHER" id="PTHR42811">
    <property type="entry name" value="SERINE ACETYLTRANSFERASE"/>
    <property type="match status" value="1"/>
</dbReference>
<dbReference type="RefSeq" id="WP_191163821.1">
    <property type="nucleotide sequence ID" value="NZ_JACWMX010000005.1"/>
</dbReference>
<evidence type="ECO:0000256" key="2">
    <source>
        <dbReference type="ARBA" id="ARBA00022679"/>
    </source>
</evidence>
<keyword evidence="6" id="KW-0812">Transmembrane</keyword>